<sequence length="70" mass="8224">MKNPISQNQMYLFASPREQGAREWNTFNAVRHDHAGAFRVLTPRKAEAPRYPNIVHISRYPRHIALRLAR</sequence>
<name>A0A1F6CTI0_9BACT</name>
<dbReference type="EMBL" id="MFKT01000029">
    <property type="protein sequence ID" value="OGG52445.1"/>
    <property type="molecule type" value="Genomic_DNA"/>
</dbReference>
<dbReference type="AlphaFoldDB" id="A0A1F6CTI0"/>
<organism evidence="1 2">
    <name type="scientific">Candidatus Kaiserbacteria bacterium RIFCSPHIGHO2_01_FULL_53_29</name>
    <dbReference type="NCBI Taxonomy" id="1798480"/>
    <lineage>
        <taxon>Bacteria</taxon>
        <taxon>Candidatus Kaiseribacteriota</taxon>
    </lineage>
</organism>
<dbReference type="Proteomes" id="UP000176863">
    <property type="component" value="Unassembled WGS sequence"/>
</dbReference>
<reference evidence="1 2" key="1">
    <citation type="journal article" date="2016" name="Nat. Commun.">
        <title>Thousands of microbial genomes shed light on interconnected biogeochemical processes in an aquifer system.</title>
        <authorList>
            <person name="Anantharaman K."/>
            <person name="Brown C.T."/>
            <person name="Hug L.A."/>
            <person name="Sharon I."/>
            <person name="Castelle C.J."/>
            <person name="Probst A.J."/>
            <person name="Thomas B.C."/>
            <person name="Singh A."/>
            <person name="Wilkins M.J."/>
            <person name="Karaoz U."/>
            <person name="Brodie E.L."/>
            <person name="Williams K.H."/>
            <person name="Hubbard S.S."/>
            <person name="Banfield J.F."/>
        </authorList>
    </citation>
    <scope>NUCLEOTIDE SEQUENCE [LARGE SCALE GENOMIC DNA]</scope>
</reference>
<evidence type="ECO:0000313" key="2">
    <source>
        <dbReference type="Proteomes" id="UP000176863"/>
    </source>
</evidence>
<evidence type="ECO:0000313" key="1">
    <source>
        <dbReference type="EMBL" id="OGG52445.1"/>
    </source>
</evidence>
<proteinExistence type="predicted"/>
<protein>
    <submittedName>
        <fullName evidence="1">Uncharacterized protein</fullName>
    </submittedName>
</protein>
<comment type="caution">
    <text evidence="1">The sequence shown here is derived from an EMBL/GenBank/DDBJ whole genome shotgun (WGS) entry which is preliminary data.</text>
</comment>
<gene>
    <name evidence="1" type="ORF">A2851_05385</name>
</gene>
<accession>A0A1F6CTI0</accession>